<comment type="caution">
    <text evidence="2">The sequence shown here is derived from an EMBL/GenBank/DDBJ whole genome shotgun (WGS) entry which is preliminary data.</text>
</comment>
<protein>
    <submittedName>
        <fullName evidence="2">Uncharacterized protein</fullName>
    </submittedName>
</protein>
<reference evidence="2 3" key="1">
    <citation type="journal article" date="2019" name="Int. J. Syst. Evol. Microbiol.">
        <title>The Global Catalogue of Microorganisms (GCM) 10K type strain sequencing project: providing services to taxonomists for standard genome sequencing and annotation.</title>
        <authorList>
            <consortium name="The Broad Institute Genomics Platform"/>
            <consortium name="The Broad Institute Genome Sequencing Center for Infectious Disease"/>
            <person name="Wu L."/>
            <person name="Ma J."/>
        </authorList>
    </citation>
    <scope>NUCLEOTIDE SEQUENCE [LARGE SCALE GENOMIC DNA]</scope>
    <source>
        <strain evidence="2 3">JCM 11448</strain>
    </source>
</reference>
<organism evidence="2 3">
    <name type="scientific">Streptomyces javensis</name>
    <dbReference type="NCBI Taxonomy" id="114698"/>
    <lineage>
        <taxon>Bacteria</taxon>
        <taxon>Bacillati</taxon>
        <taxon>Actinomycetota</taxon>
        <taxon>Actinomycetes</taxon>
        <taxon>Kitasatosporales</taxon>
        <taxon>Streptomycetaceae</taxon>
        <taxon>Streptomyces</taxon>
        <taxon>Streptomyces violaceusniger group</taxon>
    </lineage>
</organism>
<sequence length="59" mass="6183">MTVGFDVPRSGPYTRSTDSVSDHDPDAGSAPDPDPDPNSDSDPRGHTAVMPDHLAPQPV</sequence>
<name>A0ABN1X3F0_9ACTN</name>
<dbReference type="Proteomes" id="UP001500282">
    <property type="component" value="Unassembled WGS sequence"/>
</dbReference>
<evidence type="ECO:0000256" key="1">
    <source>
        <dbReference type="SAM" id="MobiDB-lite"/>
    </source>
</evidence>
<accession>A0ABN1X3F0</accession>
<dbReference type="EMBL" id="BAAAIH010000014">
    <property type="protein sequence ID" value="GAA1269660.1"/>
    <property type="molecule type" value="Genomic_DNA"/>
</dbReference>
<feature type="region of interest" description="Disordered" evidence="1">
    <location>
        <begin position="1"/>
        <end position="59"/>
    </location>
</feature>
<evidence type="ECO:0000313" key="3">
    <source>
        <dbReference type="Proteomes" id="UP001500282"/>
    </source>
</evidence>
<proteinExistence type="predicted"/>
<gene>
    <name evidence="2" type="ORF">GCM10009579_30310</name>
</gene>
<keyword evidence="3" id="KW-1185">Reference proteome</keyword>
<evidence type="ECO:0000313" key="2">
    <source>
        <dbReference type="EMBL" id="GAA1269660.1"/>
    </source>
</evidence>